<keyword evidence="2" id="KW-0472">Membrane</keyword>
<feature type="transmembrane region" description="Helical" evidence="2">
    <location>
        <begin position="271"/>
        <end position="291"/>
    </location>
</feature>
<feature type="transmembrane region" description="Helical" evidence="2">
    <location>
        <begin position="69"/>
        <end position="90"/>
    </location>
</feature>
<proteinExistence type="predicted"/>
<accession>A0A0S4IKJ4</accession>
<name>A0A0S4IKJ4_BODSA</name>
<feature type="transmembrane region" description="Helical" evidence="2">
    <location>
        <begin position="300"/>
        <end position="321"/>
    </location>
</feature>
<dbReference type="Proteomes" id="UP000051952">
    <property type="component" value="Unassembled WGS sequence"/>
</dbReference>
<gene>
    <name evidence="3" type="ORF">BSAL_59145</name>
</gene>
<dbReference type="EMBL" id="CYKH01000238">
    <property type="protein sequence ID" value="CUF08772.1"/>
    <property type="molecule type" value="Genomic_DNA"/>
</dbReference>
<keyword evidence="2" id="KW-1133">Transmembrane helix</keyword>
<dbReference type="AlphaFoldDB" id="A0A0S4IKJ4"/>
<protein>
    <submittedName>
        <fullName evidence="3">Transmembrane protein, putative</fullName>
    </submittedName>
</protein>
<evidence type="ECO:0000313" key="3">
    <source>
        <dbReference type="EMBL" id="CUF08772.1"/>
    </source>
</evidence>
<organism evidence="3 4">
    <name type="scientific">Bodo saltans</name>
    <name type="common">Flagellated protozoan</name>
    <dbReference type="NCBI Taxonomy" id="75058"/>
    <lineage>
        <taxon>Eukaryota</taxon>
        <taxon>Discoba</taxon>
        <taxon>Euglenozoa</taxon>
        <taxon>Kinetoplastea</taxon>
        <taxon>Metakinetoplastina</taxon>
        <taxon>Eubodonida</taxon>
        <taxon>Bodonidae</taxon>
        <taxon>Bodo</taxon>
    </lineage>
</organism>
<feature type="region of interest" description="Disordered" evidence="1">
    <location>
        <begin position="1"/>
        <end position="22"/>
    </location>
</feature>
<dbReference type="VEuPathDB" id="TriTrypDB:BSAL_59145"/>
<feature type="transmembrane region" description="Helical" evidence="2">
    <location>
        <begin position="151"/>
        <end position="171"/>
    </location>
</feature>
<feature type="transmembrane region" description="Helical" evidence="2">
    <location>
        <begin position="237"/>
        <end position="259"/>
    </location>
</feature>
<keyword evidence="4" id="KW-1185">Reference proteome</keyword>
<feature type="transmembrane region" description="Helical" evidence="2">
    <location>
        <begin position="341"/>
        <end position="362"/>
    </location>
</feature>
<evidence type="ECO:0000256" key="1">
    <source>
        <dbReference type="SAM" id="MobiDB-lite"/>
    </source>
</evidence>
<reference evidence="4" key="1">
    <citation type="submission" date="2015-09" db="EMBL/GenBank/DDBJ databases">
        <authorList>
            <consortium name="Pathogen Informatics"/>
        </authorList>
    </citation>
    <scope>NUCLEOTIDE SEQUENCE [LARGE SCALE GENOMIC DNA]</scope>
    <source>
        <strain evidence="4">Lake Konstanz</strain>
    </source>
</reference>
<feature type="transmembrane region" description="Helical" evidence="2">
    <location>
        <begin position="111"/>
        <end position="131"/>
    </location>
</feature>
<evidence type="ECO:0000313" key="4">
    <source>
        <dbReference type="Proteomes" id="UP000051952"/>
    </source>
</evidence>
<sequence>MRKPHASGVSPPRPPCGNGGDPLGIYRSGGLSRVVRCGATSGNITTDIGDNDSDDGALEVVVDMAQGHLIAVAVCVAVVVAIVLTATMLASHTDDRTSSLSFPRSVRRTLVAYHLPGRLVVMAVTLGPPLWEFGLALLLLKTESGLGVISVISGAALLILVSMVVTMFSWCNNFHARFEHHRNNFKLHSHGLPWSLWSTLSGVYESAGGMWVDTDDRTSFVKCYGEVFEDFTGGRQWYIALQCVLALCVGVPAAVSDAAGVNPTTFGRDCGVVQIIAGTMNMAPFMMLVLLRPYRAASNFAIDAVTELFGFIGGALVLRVGASNNGDNGPVANAADVILTIQFWLAIALAVLHVIHSAFLWYTRRGEVRGLCAGG</sequence>
<evidence type="ECO:0000256" key="2">
    <source>
        <dbReference type="SAM" id="Phobius"/>
    </source>
</evidence>
<keyword evidence="2 3" id="KW-0812">Transmembrane</keyword>